<reference evidence="2" key="1">
    <citation type="submission" date="2013-04" db="EMBL/GenBank/DDBJ databases">
        <authorList>
            <person name="Harkins D.M."/>
            <person name="Durkin A.S."/>
            <person name="Selengut J.D."/>
            <person name="Sanka R."/>
            <person name="DePew J."/>
            <person name="Purushe J."/>
            <person name="Ahmed A."/>
            <person name="van der Linden H."/>
            <person name="Goris M.G.A."/>
            <person name="Hartskeerl R.A."/>
            <person name="Vinetz J.M."/>
            <person name="Sutton G.G."/>
            <person name="Nelson W.C."/>
            <person name="Fouts D.E."/>
        </authorList>
    </citation>
    <scope>NUCLEOTIDE SEQUENCE [LARGE SCALE GENOMIC DNA]</scope>
    <source>
        <strain evidence="2">BUT 6</strain>
    </source>
</reference>
<keyword evidence="3" id="KW-1185">Reference proteome</keyword>
<dbReference type="Proteomes" id="UP000014540">
    <property type="component" value="Unassembled WGS sequence"/>
</dbReference>
<feature type="coiled-coil region" evidence="1">
    <location>
        <begin position="96"/>
        <end position="123"/>
    </location>
</feature>
<comment type="caution">
    <text evidence="2">The sequence shown here is derived from an EMBL/GenBank/DDBJ whole genome shotgun (WGS) entry which is preliminary data.</text>
</comment>
<gene>
    <name evidence="2" type="ORF">LEP1GSC058_1355</name>
</gene>
<accession>S3W8H3</accession>
<evidence type="ECO:0000313" key="2">
    <source>
        <dbReference type="EMBL" id="EPG76337.1"/>
    </source>
</evidence>
<sequence length="145" mass="17793">MWRNPAFETERERKWTRYINRMYFAKWYNVEYFEEQLGNISQVQALRKILTIRDKTLNFTTRQRTSRVLKNNIFIYRLLVKVRLQNQQINWLRSQVMEQLREISSLKDEMSSLRWESANLRTELSLARKALSFFKNVKGIYEKES</sequence>
<evidence type="ECO:0000313" key="3">
    <source>
        <dbReference type="Proteomes" id="UP000014540"/>
    </source>
</evidence>
<keyword evidence="1" id="KW-0175">Coiled coil</keyword>
<dbReference type="EMBL" id="AKWZ02000001">
    <property type="protein sequence ID" value="EPG76337.1"/>
    <property type="molecule type" value="Genomic_DNA"/>
</dbReference>
<dbReference type="AlphaFoldDB" id="S3W8H3"/>
<dbReference type="STRING" id="1193011.LEP1GSC058_1355"/>
<evidence type="ECO:0000256" key="1">
    <source>
        <dbReference type="SAM" id="Coils"/>
    </source>
</evidence>
<name>S3W8H3_9LEPT</name>
<organism evidence="2 3">
    <name type="scientific">Leptospira fainei serovar Hurstbridge str. BUT 6</name>
    <dbReference type="NCBI Taxonomy" id="1193011"/>
    <lineage>
        <taxon>Bacteria</taxon>
        <taxon>Pseudomonadati</taxon>
        <taxon>Spirochaetota</taxon>
        <taxon>Spirochaetia</taxon>
        <taxon>Leptospirales</taxon>
        <taxon>Leptospiraceae</taxon>
        <taxon>Leptospira</taxon>
    </lineage>
</organism>
<proteinExistence type="predicted"/>
<protein>
    <submittedName>
        <fullName evidence="2">Uncharacterized protein</fullName>
    </submittedName>
</protein>